<accession>A0ABQ9K6X3</accession>
<sequence length="85" mass="9719">MKIQVAGSLSKNSVDKFNFLKKLLETSSVRDEMHQDDKMSRLTAVLQKNNLESQYSLKRLNKVTSGPDEEDIFTSNTLRKTISKI</sequence>
<name>A0ABQ9K6X3_9CUCU</name>
<comment type="caution">
    <text evidence="1">The sequence shown here is derived from an EMBL/GenBank/DDBJ whole genome shotgun (WGS) entry which is preliminary data.</text>
</comment>
<dbReference type="EMBL" id="JAPWTJ010000017">
    <property type="protein sequence ID" value="KAJ8985282.1"/>
    <property type="molecule type" value="Genomic_DNA"/>
</dbReference>
<evidence type="ECO:0000313" key="2">
    <source>
        <dbReference type="Proteomes" id="UP001162164"/>
    </source>
</evidence>
<dbReference type="Proteomes" id="UP001162164">
    <property type="component" value="Unassembled WGS sequence"/>
</dbReference>
<proteinExistence type="predicted"/>
<organism evidence="1 2">
    <name type="scientific">Molorchus minor</name>
    <dbReference type="NCBI Taxonomy" id="1323400"/>
    <lineage>
        <taxon>Eukaryota</taxon>
        <taxon>Metazoa</taxon>
        <taxon>Ecdysozoa</taxon>
        <taxon>Arthropoda</taxon>
        <taxon>Hexapoda</taxon>
        <taxon>Insecta</taxon>
        <taxon>Pterygota</taxon>
        <taxon>Neoptera</taxon>
        <taxon>Endopterygota</taxon>
        <taxon>Coleoptera</taxon>
        <taxon>Polyphaga</taxon>
        <taxon>Cucujiformia</taxon>
        <taxon>Chrysomeloidea</taxon>
        <taxon>Cerambycidae</taxon>
        <taxon>Lamiinae</taxon>
        <taxon>Monochamini</taxon>
        <taxon>Molorchus</taxon>
    </lineage>
</organism>
<gene>
    <name evidence="1" type="ORF">NQ317_007069</name>
</gene>
<reference evidence="1" key="1">
    <citation type="journal article" date="2023" name="Insect Mol. Biol.">
        <title>Genome sequencing provides insights into the evolution of gene families encoding plant cell wall-degrading enzymes in longhorned beetles.</title>
        <authorList>
            <person name="Shin N.R."/>
            <person name="Okamura Y."/>
            <person name="Kirsch R."/>
            <person name="Pauchet Y."/>
        </authorList>
    </citation>
    <scope>NUCLEOTIDE SEQUENCE</scope>
    <source>
        <strain evidence="1">MMC_N1</strain>
    </source>
</reference>
<keyword evidence="2" id="KW-1185">Reference proteome</keyword>
<evidence type="ECO:0000313" key="1">
    <source>
        <dbReference type="EMBL" id="KAJ8985282.1"/>
    </source>
</evidence>
<protein>
    <submittedName>
        <fullName evidence="1">Uncharacterized protein</fullName>
    </submittedName>
</protein>